<protein>
    <submittedName>
        <fullName evidence="1">Uncharacterized protein</fullName>
    </submittedName>
</protein>
<dbReference type="Proteomes" id="UP001058074">
    <property type="component" value="Unassembled WGS sequence"/>
</dbReference>
<comment type="caution">
    <text evidence="1">The sequence shown here is derived from an EMBL/GenBank/DDBJ whole genome shotgun (WGS) entry which is preliminary data.</text>
</comment>
<dbReference type="EMBL" id="BROD01000001">
    <property type="protein sequence ID" value="GKX67521.1"/>
    <property type="molecule type" value="Genomic_DNA"/>
</dbReference>
<evidence type="ECO:0000313" key="1">
    <source>
        <dbReference type="EMBL" id="GKX67521.1"/>
    </source>
</evidence>
<name>A0ACB5REH7_9CLOT</name>
<evidence type="ECO:0000313" key="2">
    <source>
        <dbReference type="Proteomes" id="UP001058074"/>
    </source>
</evidence>
<proteinExistence type="predicted"/>
<keyword evidence="2" id="KW-1185">Reference proteome</keyword>
<accession>A0ACB5REH7</accession>
<sequence length="79" mass="9472">MYFQYEIYSFYDKNIMFIHKNIKKSRNMIKLNSGCVYMILGHNIIASRMLGINNNKISKTTEKLSTGYRIIFRLLNLHY</sequence>
<reference evidence="1" key="1">
    <citation type="journal article" date="2025" name="Int. J. Syst. Evol. Microbiol.">
        <title>Inconstantimicrobium mannanitabidum sp. nov., a novel member of the family Clostridiaceae isolated from anoxic soil under the treatment of reductive soil disinfestation.</title>
        <authorList>
            <person name="Ueki A."/>
            <person name="Tonouchi A."/>
            <person name="Honma S."/>
            <person name="Kaku N."/>
            <person name="Ueki K."/>
        </authorList>
    </citation>
    <scope>NUCLEOTIDE SEQUENCE</scope>
    <source>
        <strain evidence="1">TW13</strain>
    </source>
</reference>
<organism evidence="1 2">
    <name type="scientific">Inconstantimicrobium mannanitabidum</name>
    <dbReference type="NCBI Taxonomy" id="1604901"/>
    <lineage>
        <taxon>Bacteria</taxon>
        <taxon>Bacillati</taxon>
        <taxon>Bacillota</taxon>
        <taxon>Clostridia</taxon>
        <taxon>Eubacteriales</taxon>
        <taxon>Clostridiaceae</taxon>
        <taxon>Inconstantimicrobium</taxon>
    </lineage>
</organism>
<gene>
    <name evidence="1" type="ORF">rsdtw13_27790</name>
</gene>